<keyword evidence="1" id="KW-0547">Nucleotide-binding</keyword>
<feature type="compositionally biased region" description="Low complexity" evidence="3">
    <location>
        <begin position="370"/>
        <end position="385"/>
    </location>
</feature>
<accession>A0ABX6T0M3</accession>
<dbReference type="InterPro" id="IPR050625">
    <property type="entry name" value="ParA/MinD_ATPase"/>
</dbReference>
<keyword evidence="2" id="KW-0067">ATP-binding</keyword>
<feature type="region of interest" description="Disordered" evidence="3">
    <location>
        <begin position="364"/>
        <end position="385"/>
    </location>
</feature>
<dbReference type="PANTHER" id="PTHR43384">
    <property type="entry name" value="SEPTUM SITE-DETERMINING PROTEIN MIND HOMOLOG, CHLOROPLASTIC-RELATED"/>
    <property type="match status" value="1"/>
</dbReference>
<dbReference type="InterPro" id="IPR027417">
    <property type="entry name" value="P-loop_NTPase"/>
</dbReference>
<dbReference type="Gene3D" id="3.40.50.300">
    <property type="entry name" value="P-loop containing nucleotide triphosphate hydrolases"/>
    <property type="match status" value="1"/>
</dbReference>
<dbReference type="PANTHER" id="PTHR43384:SF6">
    <property type="entry name" value="SEPTUM SITE-DETERMINING PROTEIN MIND HOMOLOG, CHLOROPLASTIC"/>
    <property type="match status" value="1"/>
</dbReference>
<name>A0ABX6T0M3_9SPHN</name>
<keyword evidence="5" id="KW-1185">Reference proteome</keyword>
<reference evidence="4 5" key="1">
    <citation type="submission" date="2020-08" db="EMBL/GenBank/DDBJ databases">
        <title>Genome sequence of Sphingomonas daechungensis KACC 18115T.</title>
        <authorList>
            <person name="Hyun D.-W."/>
            <person name="Bae J.-W."/>
        </authorList>
    </citation>
    <scope>NUCLEOTIDE SEQUENCE [LARGE SCALE GENOMIC DNA]</scope>
    <source>
        <strain evidence="4 5">KACC 18115</strain>
    </source>
</reference>
<organism evidence="4 5">
    <name type="scientific">Sphingomonas daechungensis</name>
    <dbReference type="NCBI Taxonomy" id="1176646"/>
    <lineage>
        <taxon>Bacteria</taxon>
        <taxon>Pseudomonadati</taxon>
        <taxon>Pseudomonadota</taxon>
        <taxon>Alphaproteobacteria</taxon>
        <taxon>Sphingomonadales</taxon>
        <taxon>Sphingomonadaceae</taxon>
        <taxon>Sphingomonas</taxon>
    </lineage>
</organism>
<evidence type="ECO:0000313" key="4">
    <source>
        <dbReference type="EMBL" id="QNP43066.1"/>
    </source>
</evidence>
<dbReference type="SUPFAM" id="SSF52540">
    <property type="entry name" value="P-loop containing nucleoside triphosphate hydrolases"/>
    <property type="match status" value="1"/>
</dbReference>
<sequence>MINPNETASTWKAHKREAAVQLYLSGADGDAAALVGASAAGFPLSLNVGEVGDPIDAEDLAGSAAAVIQVDPGDPASMRRFEKLAASTRTPLIAAAYEPPLALVRQLVRAGAHDVVPLPLDVDDLETSLSPIRDQLKRSASALQPANGKVVCITKSVGGIGATSLLSQLAIRAAENEERFHRDVCLLDLDLQFGNAAFQLGLRPQLTFLDLIEAGGRIDGELLRATTTTHPSGLKVIAAPTSLMPLDAVNSDQLIEIIEIAKREFGTVFVDLPASWTNWSLSLLAQADMVLLVTELSVSGLHRARRQLDLLREQDLASVDLRVIVNRFEKGLLRSVKPADVQKALGRDVSYTITNDPGVMVPAIERASRSRTSSARARSARTSTC</sequence>
<dbReference type="EMBL" id="CP060780">
    <property type="protein sequence ID" value="QNP43066.1"/>
    <property type="molecule type" value="Genomic_DNA"/>
</dbReference>
<evidence type="ECO:0000256" key="2">
    <source>
        <dbReference type="ARBA" id="ARBA00022840"/>
    </source>
</evidence>
<protein>
    <submittedName>
        <fullName evidence="4">AAA family ATPase</fullName>
    </submittedName>
</protein>
<evidence type="ECO:0000313" key="5">
    <source>
        <dbReference type="Proteomes" id="UP000516134"/>
    </source>
</evidence>
<proteinExistence type="predicted"/>
<evidence type="ECO:0000256" key="3">
    <source>
        <dbReference type="SAM" id="MobiDB-lite"/>
    </source>
</evidence>
<evidence type="ECO:0000256" key="1">
    <source>
        <dbReference type="ARBA" id="ARBA00022741"/>
    </source>
</evidence>
<gene>
    <name evidence="4" type="ORF">H9L15_14055</name>
</gene>
<dbReference type="Proteomes" id="UP000516134">
    <property type="component" value="Chromosome"/>
</dbReference>